<dbReference type="Proteomes" id="UP000005940">
    <property type="component" value="Chromosome"/>
</dbReference>
<feature type="region of interest" description="Disordered" evidence="1">
    <location>
        <begin position="1"/>
        <end position="93"/>
    </location>
</feature>
<proteinExistence type="predicted"/>
<feature type="compositionally biased region" description="Gly residues" evidence="1">
    <location>
        <begin position="1"/>
        <end position="16"/>
    </location>
</feature>
<gene>
    <name evidence="2" type="ORF">STSU_026630</name>
</gene>
<evidence type="ECO:0000313" key="2">
    <source>
        <dbReference type="EMBL" id="QKM70173.1"/>
    </source>
</evidence>
<dbReference type="AlphaFoldDB" id="A0A7G3UI97"/>
<keyword evidence="3" id="KW-1185">Reference proteome</keyword>
<evidence type="ECO:0000256" key="1">
    <source>
        <dbReference type="SAM" id="MobiDB-lite"/>
    </source>
</evidence>
<evidence type="ECO:0000313" key="3">
    <source>
        <dbReference type="Proteomes" id="UP000005940"/>
    </source>
</evidence>
<accession>A0A7G3UI97</accession>
<name>A0A7G3UI97_STRT9</name>
<protein>
    <submittedName>
        <fullName evidence="2">Uncharacterized protein</fullName>
    </submittedName>
</protein>
<reference evidence="2 3" key="1">
    <citation type="journal article" date="2012" name="J. Bacteriol.">
        <title>Draft genome of Streptomyces tsukubaensis NRRL 18488, the producer of the clinically important immunosuppressant tacrolimus (FK506).</title>
        <authorList>
            <person name="Barreiro C."/>
            <person name="Prieto C."/>
            <person name="Sola-Landa A."/>
            <person name="Solera E."/>
            <person name="Martinez-Castro M."/>
            <person name="Perez-Redondo R."/>
            <person name="Garcia-Estrada C."/>
            <person name="Aparicio J.F."/>
            <person name="Fernandez-Martinez L.T."/>
            <person name="Santos-Aberturas J."/>
            <person name="Salehi-Najafabadi Z."/>
            <person name="Rodriguez-Garcia A."/>
            <person name="Tauch A."/>
            <person name="Martin J.F."/>
        </authorList>
    </citation>
    <scope>NUCLEOTIDE SEQUENCE [LARGE SCALE GENOMIC DNA]</scope>
    <source>
        <strain evidence="3">DSM 42081 / NBRC 108919 / NRRL 18488 / 9993</strain>
    </source>
</reference>
<dbReference type="EMBL" id="CP029159">
    <property type="protein sequence ID" value="QKM70173.1"/>
    <property type="molecule type" value="Genomic_DNA"/>
</dbReference>
<sequence length="93" mass="8884">MGTCGGSGRVAGHGPGSGPPTADPFGPEFGCCRVGAAGGGPGIAFAVGTHRGPDRRARRPGPGPDTGPVRDRSRALPKVPGTGPAGIPPAPPG</sequence>
<organism evidence="2 3">
    <name type="scientific">Streptomyces tsukubensis (strain DSM 42081 / NBRC 108919 / NRRL 18488 / 9993)</name>
    <dbReference type="NCBI Taxonomy" id="1114943"/>
    <lineage>
        <taxon>Bacteria</taxon>
        <taxon>Bacillati</taxon>
        <taxon>Actinomycetota</taxon>
        <taxon>Actinomycetes</taxon>
        <taxon>Kitasatosporales</taxon>
        <taxon>Streptomycetaceae</taxon>
        <taxon>Streptomyces</taxon>
    </lineage>
</organism>